<proteinExistence type="predicted"/>
<evidence type="ECO:0000256" key="3">
    <source>
        <dbReference type="ARBA" id="ARBA00023163"/>
    </source>
</evidence>
<evidence type="ECO:0000256" key="4">
    <source>
        <dbReference type="PROSITE-ProRule" id="PRU00335"/>
    </source>
</evidence>
<evidence type="ECO:0000313" key="6">
    <source>
        <dbReference type="EMBL" id="TQL78394.1"/>
    </source>
</evidence>
<dbReference type="InParanoid" id="A0A543B0P0"/>
<sequence>MTASMTARERARAELTREITEAARRQLATEGAASLSLRAIARELGLASSAIYRYFGSRDELLTALLIDAYNDVADAAEAAAEQSRRAGAGHRDTWIAVWSAVRDWSLNHRHEFALLYGTPVPGYAAPAETTTAAARTPIVLADILTAAVTAGDLKRGIAFEVPPSAIEQDILLSVHPELQMAQVGGLIAAWAQMIGTIGFELFGHFTGVVVDKAAFYRTVAGRCADQLGL</sequence>
<dbReference type="RefSeq" id="WP_142042764.1">
    <property type="nucleotide sequence ID" value="NZ_JBHTGS010000003.1"/>
</dbReference>
<keyword evidence="2 4" id="KW-0238">DNA-binding</keyword>
<dbReference type="SUPFAM" id="SSF46689">
    <property type="entry name" value="Homeodomain-like"/>
    <property type="match status" value="1"/>
</dbReference>
<dbReference type="Gene3D" id="1.10.357.10">
    <property type="entry name" value="Tetracycline Repressor, domain 2"/>
    <property type="match status" value="1"/>
</dbReference>
<evidence type="ECO:0000313" key="7">
    <source>
        <dbReference type="Proteomes" id="UP000317043"/>
    </source>
</evidence>
<dbReference type="PANTHER" id="PTHR30055">
    <property type="entry name" value="HTH-TYPE TRANSCRIPTIONAL REGULATOR RUTR"/>
    <property type="match status" value="1"/>
</dbReference>
<dbReference type="InterPro" id="IPR036271">
    <property type="entry name" value="Tet_transcr_reg_TetR-rel_C_sf"/>
</dbReference>
<keyword evidence="7" id="KW-1185">Reference proteome</keyword>
<gene>
    <name evidence="6" type="ORF">FB566_3980</name>
</gene>
<dbReference type="PRINTS" id="PR00455">
    <property type="entry name" value="HTHTETR"/>
</dbReference>
<reference evidence="6 7" key="1">
    <citation type="submission" date="2019-06" db="EMBL/GenBank/DDBJ databases">
        <title>Sequencing the genomes of 1000 actinobacteria strains.</title>
        <authorList>
            <person name="Klenk H.-P."/>
        </authorList>
    </citation>
    <scope>NUCLEOTIDE SEQUENCE [LARGE SCALE GENOMIC DNA]</scope>
    <source>
        <strain evidence="6 7">DSM 45928</strain>
    </source>
</reference>
<feature type="DNA-binding region" description="H-T-H motif" evidence="4">
    <location>
        <begin position="36"/>
        <end position="55"/>
    </location>
</feature>
<comment type="caution">
    <text evidence="6">The sequence shown here is derived from an EMBL/GenBank/DDBJ whole genome shotgun (WGS) entry which is preliminary data.</text>
</comment>
<dbReference type="PROSITE" id="PS50977">
    <property type="entry name" value="HTH_TETR_2"/>
    <property type="match status" value="1"/>
</dbReference>
<dbReference type="Pfam" id="PF00440">
    <property type="entry name" value="TetR_N"/>
    <property type="match status" value="1"/>
</dbReference>
<keyword evidence="1" id="KW-0805">Transcription regulation</keyword>
<evidence type="ECO:0000259" key="5">
    <source>
        <dbReference type="PROSITE" id="PS50977"/>
    </source>
</evidence>
<keyword evidence="3" id="KW-0804">Transcription</keyword>
<dbReference type="EMBL" id="VFOW01000001">
    <property type="protein sequence ID" value="TQL78394.1"/>
    <property type="molecule type" value="Genomic_DNA"/>
</dbReference>
<evidence type="ECO:0000256" key="2">
    <source>
        <dbReference type="ARBA" id="ARBA00023125"/>
    </source>
</evidence>
<dbReference type="AlphaFoldDB" id="A0A543B0P0"/>
<dbReference type="SUPFAM" id="SSF48498">
    <property type="entry name" value="Tetracyclin repressor-like, C-terminal domain"/>
    <property type="match status" value="1"/>
</dbReference>
<accession>A0A543B0P0</accession>
<dbReference type="InterPro" id="IPR050109">
    <property type="entry name" value="HTH-type_TetR-like_transc_reg"/>
</dbReference>
<organism evidence="6 7">
    <name type="scientific">Stackebrandtia endophytica</name>
    <dbReference type="NCBI Taxonomy" id="1496996"/>
    <lineage>
        <taxon>Bacteria</taxon>
        <taxon>Bacillati</taxon>
        <taxon>Actinomycetota</taxon>
        <taxon>Actinomycetes</taxon>
        <taxon>Glycomycetales</taxon>
        <taxon>Glycomycetaceae</taxon>
        <taxon>Stackebrandtia</taxon>
    </lineage>
</organism>
<protein>
    <submittedName>
        <fullName evidence="6">TetR family transcriptional regulator</fullName>
    </submittedName>
</protein>
<dbReference type="PANTHER" id="PTHR30055:SF243">
    <property type="entry name" value="HTH-TYPE TRANSCRIPTIONAL REGULATOR RV1816"/>
    <property type="match status" value="1"/>
</dbReference>
<evidence type="ECO:0000256" key="1">
    <source>
        <dbReference type="ARBA" id="ARBA00023015"/>
    </source>
</evidence>
<dbReference type="InterPro" id="IPR025996">
    <property type="entry name" value="MT1864/Rv1816-like_C"/>
</dbReference>
<feature type="domain" description="HTH tetR-type" evidence="5">
    <location>
        <begin position="13"/>
        <end position="73"/>
    </location>
</feature>
<dbReference type="Pfam" id="PF13305">
    <property type="entry name" value="TetR_C_33"/>
    <property type="match status" value="1"/>
</dbReference>
<dbReference type="GO" id="GO:0003700">
    <property type="term" value="F:DNA-binding transcription factor activity"/>
    <property type="evidence" value="ECO:0007669"/>
    <property type="project" value="TreeGrafter"/>
</dbReference>
<dbReference type="InterPro" id="IPR001647">
    <property type="entry name" value="HTH_TetR"/>
</dbReference>
<dbReference type="GO" id="GO:0000976">
    <property type="term" value="F:transcription cis-regulatory region binding"/>
    <property type="evidence" value="ECO:0007669"/>
    <property type="project" value="TreeGrafter"/>
</dbReference>
<dbReference type="Proteomes" id="UP000317043">
    <property type="component" value="Unassembled WGS sequence"/>
</dbReference>
<dbReference type="InterPro" id="IPR009057">
    <property type="entry name" value="Homeodomain-like_sf"/>
</dbReference>
<name>A0A543B0P0_9ACTN</name>
<dbReference type="OrthoDB" id="3210322at2"/>
<dbReference type="FunCoup" id="A0A543B0P0">
    <property type="interactions" value="1"/>
</dbReference>